<feature type="compositionally biased region" description="Polar residues" evidence="2">
    <location>
        <begin position="423"/>
        <end position="439"/>
    </location>
</feature>
<dbReference type="InterPro" id="IPR036322">
    <property type="entry name" value="WD40_repeat_dom_sf"/>
</dbReference>
<evidence type="ECO:0000256" key="1">
    <source>
        <dbReference type="ARBA" id="ARBA00009482"/>
    </source>
</evidence>
<dbReference type="SUPFAM" id="SSF50978">
    <property type="entry name" value="WD40 repeat-like"/>
    <property type="match status" value="1"/>
</dbReference>
<dbReference type="PANTHER" id="PTHR10856:SF20">
    <property type="entry name" value="CORONIN-7"/>
    <property type="match status" value="1"/>
</dbReference>
<proteinExistence type="inferred from homology"/>
<dbReference type="Pfam" id="PF16300">
    <property type="entry name" value="WD40_4"/>
    <property type="match status" value="2"/>
</dbReference>
<reference evidence="3" key="1">
    <citation type="submission" date="2023-02" db="EMBL/GenBank/DDBJ databases">
        <title>Identification and recombinant expression of a fungal hydrolase from Papiliotrema laurentii that hydrolyzes apple cutin and clears colloidal polyester polyurethane.</title>
        <authorList>
            <consortium name="DOE Joint Genome Institute"/>
            <person name="Roman V.A."/>
            <person name="Bojanowski C."/>
            <person name="Crable B.R."/>
            <person name="Wagner D.N."/>
            <person name="Hung C.S."/>
            <person name="Nadeau L.J."/>
            <person name="Schratz L."/>
            <person name="Haridas S."/>
            <person name="Pangilinan J."/>
            <person name="Lipzen A."/>
            <person name="Na H."/>
            <person name="Yan M."/>
            <person name="Ng V."/>
            <person name="Grigoriev I.V."/>
            <person name="Spatafora J.W."/>
            <person name="Barlow D."/>
            <person name="Biffinger J."/>
            <person name="Kelley-Loughnane N."/>
            <person name="Varaljay V.A."/>
            <person name="Crookes-Goodson W.J."/>
        </authorList>
    </citation>
    <scope>NUCLEOTIDE SEQUENCE</scope>
    <source>
        <strain evidence="3">5307AH</strain>
    </source>
</reference>
<dbReference type="Gene3D" id="3.40.50.300">
    <property type="entry name" value="P-loop containing nucleotide triphosphate hydrolases"/>
    <property type="match status" value="1"/>
</dbReference>
<feature type="region of interest" description="Disordered" evidence="2">
    <location>
        <begin position="1320"/>
        <end position="1347"/>
    </location>
</feature>
<dbReference type="SMART" id="SM00320">
    <property type="entry name" value="WD40"/>
    <property type="match status" value="4"/>
</dbReference>
<evidence type="ECO:0000313" key="4">
    <source>
        <dbReference type="Proteomes" id="UP001182556"/>
    </source>
</evidence>
<feature type="compositionally biased region" description="Polar residues" evidence="2">
    <location>
        <begin position="867"/>
        <end position="878"/>
    </location>
</feature>
<dbReference type="InterPro" id="IPR001680">
    <property type="entry name" value="WD40_rpt"/>
</dbReference>
<dbReference type="InterPro" id="IPR015943">
    <property type="entry name" value="WD40/YVTN_repeat-like_dom_sf"/>
</dbReference>
<dbReference type="InterPro" id="IPR027417">
    <property type="entry name" value="P-loop_NTPase"/>
</dbReference>
<feature type="region of interest" description="Disordered" evidence="2">
    <location>
        <begin position="423"/>
        <end position="502"/>
    </location>
</feature>
<dbReference type="SUPFAM" id="SSF101908">
    <property type="entry name" value="Putative isomerase YbhE"/>
    <property type="match status" value="1"/>
</dbReference>
<gene>
    <name evidence="3" type="ORF">DB88DRAFT_504816</name>
</gene>
<dbReference type="EMBL" id="JAODAN010000004">
    <property type="protein sequence ID" value="KAK1924712.1"/>
    <property type="molecule type" value="Genomic_DNA"/>
</dbReference>
<protein>
    <submittedName>
        <fullName evidence="3">Actin cross-linking</fullName>
    </submittedName>
</protein>
<dbReference type="Gene3D" id="2.130.10.10">
    <property type="entry name" value="YVTN repeat-like/Quinoprotein amine dehydrogenase"/>
    <property type="match status" value="2"/>
</dbReference>
<feature type="compositionally biased region" description="Low complexity" evidence="2">
    <location>
        <begin position="810"/>
        <end position="826"/>
    </location>
</feature>
<evidence type="ECO:0000256" key="2">
    <source>
        <dbReference type="SAM" id="MobiDB-lite"/>
    </source>
</evidence>
<comment type="caution">
    <text evidence="3">The sequence shown here is derived from an EMBL/GenBank/DDBJ whole genome shotgun (WGS) entry which is preliminary data.</text>
</comment>
<accession>A0AAD9L6L6</accession>
<feature type="region of interest" description="Disordered" evidence="2">
    <location>
        <begin position="797"/>
        <end position="882"/>
    </location>
</feature>
<dbReference type="SMART" id="SM01167">
    <property type="entry name" value="DUF1900"/>
    <property type="match status" value="2"/>
</dbReference>
<evidence type="ECO:0000313" key="3">
    <source>
        <dbReference type="EMBL" id="KAK1924712.1"/>
    </source>
</evidence>
<organism evidence="3 4">
    <name type="scientific">Papiliotrema laurentii</name>
    <name type="common">Cryptococcus laurentii</name>
    <dbReference type="NCBI Taxonomy" id="5418"/>
    <lineage>
        <taxon>Eukaryota</taxon>
        <taxon>Fungi</taxon>
        <taxon>Dikarya</taxon>
        <taxon>Basidiomycota</taxon>
        <taxon>Agaricomycotina</taxon>
        <taxon>Tremellomycetes</taxon>
        <taxon>Tremellales</taxon>
        <taxon>Rhynchogastremaceae</taxon>
        <taxon>Papiliotrema</taxon>
    </lineage>
</organism>
<dbReference type="PANTHER" id="PTHR10856">
    <property type="entry name" value="CORONIN"/>
    <property type="match status" value="1"/>
</dbReference>
<dbReference type="SUPFAM" id="SSF52540">
    <property type="entry name" value="P-loop containing nucleoside triphosphate hydrolases"/>
    <property type="match status" value="1"/>
</dbReference>
<dbReference type="InterPro" id="IPR015505">
    <property type="entry name" value="Coronin"/>
</dbReference>
<sequence length="1347" mass="145527">MAPFSRFGASKYRNAVPHVPPREEWYRGSLPATGSTTSSALTTFSSEVKTSREWIVTVAPSGDISYRLYGATGADSQAGSGKVGSGSVTDWDLSKLEGGTVAVGSADGTVHIYTLPPSASPTSPLQHIRTITVSSPVTNIALHPTTPDILLVSSIAVPLAIYDVSSESSTPSITLKLAEPKGLWSTAWSHDGRKIAAIGKLGTAYIFEPRSSPEAVSSRLLPIQGIKPARVAWVGDDIFVTAFSKSRNREYHLLSGQTLATVFTNTLDTSPGLLIPLVDHERKLVYLSARGDMSLRQVEIGGPTSFQETIHPLPSQLASASLALAFPGTLPVMSAQIATILVPQVDKDGDVLLPFGVRVPRRQLIDFHEDLYPEITGTIPEQTAAAWLRGEDRAPLLISLDPSRRGVWEKRLQAAANVTQTFNSTPQHSVEVTPTTTALPKQAAATEVMPASSPPQKPPAEPTKSTEKASEATTPLTQAEEPAAKSSANSAGPRPPLEDDETYISTDYKGRIISHHIGSQLERHRAEGKKGPLMVGLQGPQGCGKTTLCNSLWSYLQAPPRSLKIAVLSLDDLYKTNQGLKDVAAQHPDNKLLAGRGPPGTHDAELATKVLAAVQDITDGVTVDLPVFDKSLCGGEGDRSAETVKITGPIDVFILEGWSMGFAPLSEAELKRRYDNKQSLSDTSYFLSHPLSSLLTLNNYLEEFSKHVYPPFSTFVQVEPESYQYVFSWRLEQERNMKAANGGKGMTDDQVKAFVERYMPGYELWKEGVWGSHQPWAGRGLRLWYGKDREVVKVEVPEAASTVPEPSTQTVSANSTSVNASSAQNVDASPQQVSKPASAVEKSPVKASHETASATSTAPNDKFASTPAATQPSVTDTAHTAPFNPGWSRKFLAAKSPLIPSYDQIPSLSTLHQDSQVLRSSSHLAFFPVQGPGGRIGIHPLKKKGRMPVGGEGYVSGGVEVTDFAVEPFDRAEGVRVALAGVDGNVRIWAIGENGVQGPGPEPQQVLKGRGIDKIAEVVFHPTASDLLVLATNESGLAHLRFFDLATSSESLVVPLETTGVFNIAWSSSGSRLAVATKDGHIIVLDPRDPARKASGKAHDSPRSFQIAWIDSDHIVTVGFSRGSQRRINLYKIGSEIETIFSLLIDVSPSVLFPVYDPDTSILYVWGKGERQIQAYEVHPGNKNEPIAKLPSYTGGTPQLGLSFFPKRSVDVTKVEVAKALRLTAKTIEEVTFSIPRNKPEFFQDDIYRETLDVQTPATTAAKWLAGDETGLRRIDLRPEGMTPLSQAPQTTSKAKTKFVPAKDVLSEAEKKQREMDALFAKAKMDESSDEDDEPKRTGLDPPDDDW</sequence>
<comment type="similarity">
    <text evidence="1">Belongs to the WD repeat coronin family.</text>
</comment>
<dbReference type="Proteomes" id="UP001182556">
    <property type="component" value="Unassembled WGS sequence"/>
</dbReference>
<keyword evidence="4" id="KW-1185">Reference proteome</keyword>
<name>A0AAD9L6L6_PAPLA</name>
<feature type="compositionally biased region" description="Pro residues" evidence="2">
    <location>
        <begin position="452"/>
        <end position="461"/>
    </location>
</feature>